<protein>
    <recommendedName>
        <fullName evidence="3">GNAT family N-acetyltransferase</fullName>
    </recommendedName>
</protein>
<proteinExistence type="predicted"/>
<comment type="caution">
    <text evidence="1">The sequence shown here is derived from an EMBL/GenBank/DDBJ whole genome shotgun (WGS) entry which is preliminary data.</text>
</comment>
<dbReference type="EMBL" id="BMHQ01000001">
    <property type="protein sequence ID" value="GGE05606.1"/>
    <property type="molecule type" value="Genomic_DNA"/>
</dbReference>
<dbReference type="AlphaFoldDB" id="A0A8J2Y8K9"/>
<reference evidence="1" key="2">
    <citation type="submission" date="2020-09" db="EMBL/GenBank/DDBJ databases">
        <authorList>
            <person name="Sun Q."/>
            <person name="Zhou Y."/>
        </authorList>
    </citation>
    <scope>NUCLEOTIDE SEQUENCE</scope>
    <source>
        <strain evidence="1">CGMCC 1.15179</strain>
    </source>
</reference>
<accession>A0A8J2Y8K9</accession>
<dbReference type="Gene3D" id="3.40.630.30">
    <property type="match status" value="1"/>
</dbReference>
<reference evidence="1" key="1">
    <citation type="journal article" date="2014" name="Int. J. Syst. Evol. Microbiol.">
        <title>Complete genome sequence of Corynebacterium casei LMG S-19264T (=DSM 44701T), isolated from a smear-ripened cheese.</title>
        <authorList>
            <consortium name="US DOE Joint Genome Institute (JGI-PGF)"/>
            <person name="Walter F."/>
            <person name="Albersmeier A."/>
            <person name="Kalinowski J."/>
            <person name="Ruckert C."/>
        </authorList>
    </citation>
    <scope>NUCLEOTIDE SEQUENCE</scope>
    <source>
        <strain evidence="1">CGMCC 1.15179</strain>
    </source>
</reference>
<organism evidence="1 2">
    <name type="scientific">Marinithermofilum abyssi</name>
    <dbReference type="NCBI Taxonomy" id="1571185"/>
    <lineage>
        <taxon>Bacteria</taxon>
        <taxon>Bacillati</taxon>
        <taxon>Bacillota</taxon>
        <taxon>Bacilli</taxon>
        <taxon>Bacillales</taxon>
        <taxon>Thermoactinomycetaceae</taxon>
        <taxon>Marinithermofilum</taxon>
    </lineage>
</organism>
<name>A0A8J2Y8K9_9BACL</name>
<evidence type="ECO:0000313" key="1">
    <source>
        <dbReference type="EMBL" id="GGE05606.1"/>
    </source>
</evidence>
<dbReference type="Proteomes" id="UP000625210">
    <property type="component" value="Unassembled WGS sequence"/>
</dbReference>
<evidence type="ECO:0000313" key="2">
    <source>
        <dbReference type="Proteomes" id="UP000625210"/>
    </source>
</evidence>
<gene>
    <name evidence="1" type="ORF">GCM10011571_03360</name>
</gene>
<sequence length="113" mass="12922">MIIRKATSGDTPGIAKVQVNSWRSTYKGMIPNDFLDSLSYDKQEAKWNAFVKNRKMITFIAEDPLQQIIGFAAGGPERTGKYSYENELYAMYMLYPCPISSLYQYNVLTETNI</sequence>
<keyword evidence="2" id="KW-1185">Reference proteome</keyword>
<dbReference type="InterPro" id="IPR016181">
    <property type="entry name" value="Acyl_CoA_acyltransferase"/>
</dbReference>
<dbReference type="SUPFAM" id="SSF55729">
    <property type="entry name" value="Acyl-CoA N-acyltransferases (Nat)"/>
    <property type="match status" value="1"/>
</dbReference>
<evidence type="ECO:0008006" key="3">
    <source>
        <dbReference type="Google" id="ProtNLM"/>
    </source>
</evidence>
<dbReference type="RefSeq" id="WP_188646183.1">
    <property type="nucleotide sequence ID" value="NZ_BMHQ01000001.1"/>
</dbReference>